<dbReference type="EMBL" id="JANBUJ010002503">
    <property type="protein sequence ID" value="KAJ2764051.1"/>
    <property type="molecule type" value="Genomic_DNA"/>
</dbReference>
<accession>A0ACC1JNQ4</accession>
<organism evidence="1 2">
    <name type="scientific">Coemansia nantahalensis</name>
    <dbReference type="NCBI Taxonomy" id="2789366"/>
    <lineage>
        <taxon>Eukaryota</taxon>
        <taxon>Fungi</taxon>
        <taxon>Fungi incertae sedis</taxon>
        <taxon>Zoopagomycota</taxon>
        <taxon>Kickxellomycotina</taxon>
        <taxon>Kickxellomycetes</taxon>
        <taxon>Kickxellales</taxon>
        <taxon>Kickxellaceae</taxon>
        <taxon>Coemansia</taxon>
    </lineage>
</organism>
<comment type="caution">
    <text evidence="1">The sequence shown here is derived from an EMBL/GenBank/DDBJ whole genome shotgun (WGS) entry which is preliminary data.</text>
</comment>
<reference evidence="1" key="1">
    <citation type="submission" date="2022-07" db="EMBL/GenBank/DDBJ databases">
        <title>Phylogenomic reconstructions and comparative analyses of Kickxellomycotina fungi.</title>
        <authorList>
            <person name="Reynolds N.K."/>
            <person name="Stajich J.E."/>
            <person name="Barry K."/>
            <person name="Grigoriev I.V."/>
            <person name="Crous P."/>
            <person name="Smith M.E."/>
        </authorList>
    </citation>
    <scope>NUCLEOTIDE SEQUENCE</scope>
    <source>
        <strain evidence="1">CBS 109366</strain>
    </source>
</reference>
<gene>
    <name evidence="1" type="ORF">IWQ57_005325</name>
</gene>
<proteinExistence type="predicted"/>
<evidence type="ECO:0000313" key="2">
    <source>
        <dbReference type="Proteomes" id="UP001140234"/>
    </source>
</evidence>
<name>A0ACC1JNQ4_9FUNG</name>
<keyword evidence="2" id="KW-1185">Reference proteome</keyword>
<protein>
    <submittedName>
        <fullName evidence="1">Uncharacterized protein</fullName>
    </submittedName>
</protein>
<sequence length="450" mass="47269">MFSPLQDALKKLREAKQAEQSQPKRVAVAAPSTPQPAASQHPRAADDELDELDDLDIDLGDADLFDDLAAGDQHLGAAQHDKPRHAPPTGRADAHRPGPQSSALSKFSFRPQPDRPTAGTEPRQNAPAPAGQRQQDGASSQANVFAPPRTADRAAGIGNRPAGQSRTITTTVVGSRTPRRAAAAPEKQRLPGPAGILGEAASTGVAAAQKPASPFKTPLLRAVEGEQTGSVDFEGGTWAAMLDHLKMPAYKPSTAKDVVRAVDAAEWPIRRVLDVARTQRVRIMLVQLREMGNSDTDVCAVVVDPTGEMEASIHRPVVKRFVHFLEVGASIILKDVVVMKVPDSRPFLVITAASVEQIFTSKGAGTREDPIILSATQALGGAAAARDRSETPTPAPARHATSGPAPAMGRAPHTPSPEPQGDSDADDFDGGMLAGDEGVDALLDLPTPSP</sequence>
<dbReference type="Proteomes" id="UP001140234">
    <property type="component" value="Unassembled WGS sequence"/>
</dbReference>
<evidence type="ECO:0000313" key="1">
    <source>
        <dbReference type="EMBL" id="KAJ2764051.1"/>
    </source>
</evidence>